<proteinExistence type="predicted"/>
<organism evidence="1 2">
    <name type="scientific">Cupriavidus metallidurans</name>
    <dbReference type="NCBI Taxonomy" id="119219"/>
    <lineage>
        <taxon>Bacteria</taxon>
        <taxon>Pseudomonadati</taxon>
        <taxon>Pseudomonadota</taxon>
        <taxon>Betaproteobacteria</taxon>
        <taxon>Burkholderiales</taxon>
        <taxon>Burkholderiaceae</taxon>
        <taxon>Cupriavidus</taxon>
    </lineage>
</organism>
<evidence type="ECO:0000313" key="2">
    <source>
        <dbReference type="Proteomes" id="UP000253772"/>
    </source>
</evidence>
<name>A0A2L0XDB7_9BURK</name>
<geneLocation type="plasmid" evidence="1">
    <name>p1</name>
</geneLocation>
<gene>
    <name evidence="1" type="ORF">DDF84_032935</name>
</gene>
<reference evidence="1 2" key="1">
    <citation type="submission" date="2019-03" db="EMBL/GenBank/DDBJ databases">
        <title>Comparative insights into the high quality Complete genome sequence of highly metal resistant Cupriavidus metallidurans strain BS1 isolated from a gold-copper mine.</title>
        <authorList>
            <person name="Mazhar H.S."/>
            <person name="Rensing C."/>
        </authorList>
    </citation>
    <scope>NUCLEOTIDE SEQUENCE [LARGE SCALE GENOMIC DNA]</scope>
    <source>
        <strain evidence="1 2">BS1</strain>
        <plasmid evidence="1 2">p1</plasmid>
    </source>
</reference>
<accession>A0A2L0XDB7</accession>
<sequence>MGFKSQIALYKAFLVAGFSLAKLRSVEAQDGLCWEVTLKKGKVEILHISNGGFGGPDEVRSLLQNDDEIGRNVDELYAVPEVAQIIRDAMIDVLKAEKKYAKDGETRDFDAEIEAAKDAPLKRADDTTAMVIGIMTDAKQTIDQLKRAAKRKICWLEKCEAGDSDTYVYISAPLNAETRAHVHQKYGETLDVILNDLIEGL</sequence>
<evidence type="ECO:0000313" key="1">
    <source>
        <dbReference type="EMBL" id="QBP14511.1"/>
    </source>
</evidence>
<dbReference type="GeneID" id="60825069"/>
<keyword evidence="1" id="KW-0614">Plasmid</keyword>
<dbReference type="OrthoDB" id="8960018at2"/>
<dbReference type="AlphaFoldDB" id="A0A2L0XDB7"/>
<dbReference type="RefSeq" id="WP_017512632.1">
    <property type="nucleotide sequence ID" value="NZ_CP026546.1"/>
</dbReference>
<dbReference type="EMBL" id="CP037902">
    <property type="protein sequence ID" value="QBP14511.1"/>
    <property type="molecule type" value="Genomic_DNA"/>
</dbReference>
<dbReference type="Proteomes" id="UP000253772">
    <property type="component" value="Plasmid p1"/>
</dbReference>
<protein>
    <submittedName>
        <fullName evidence="1">Uncharacterized protein</fullName>
    </submittedName>
</protein>